<organism evidence="1">
    <name type="scientific">Arundo donax</name>
    <name type="common">Giant reed</name>
    <name type="synonym">Donax arundinaceus</name>
    <dbReference type="NCBI Taxonomy" id="35708"/>
    <lineage>
        <taxon>Eukaryota</taxon>
        <taxon>Viridiplantae</taxon>
        <taxon>Streptophyta</taxon>
        <taxon>Embryophyta</taxon>
        <taxon>Tracheophyta</taxon>
        <taxon>Spermatophyta</taxon>
        <taxon>Magnoliopsida</taxon>
        <taxon>Liliopsida</taxon>
        <taxon>Poales</taxon>
        <taxon>Poaceae</taxon>
        <taxon>PACMAD clade</taxon>
        <taxon>Arundinoideae</taxon>
        <taxon>Arundineae</taxon>
        <taxon>Arundo</taxon>
    </lineage>
</organism>
<dbReference type="EMBL" id="GBRH01280158">
    <property type="protein sequence ID" value="JAD17737.1"/>
    <property type="molecule type" value="Transcribed_RNA"/>
</dbReference>
<protein>
    <submittedName>
        <fullName evidence="1">Uncharacterized protein</fullName>
    </submittedName>
</protein>
<reference evidence="1" key="1">
    <citation type="submission" date="2014-09" db="EMBL/GenBank/DDBJ databases">
        <authorList>
            <person name="Magalhaes I.L.F."/>
            <person name="Oliveira U."/>
            <person name="Santos F.R."/>
            <person name="Vidigal T.H.D.A."/>
            <person name="Brescovit A.D."/>
            <person name="Santos A.J."/>
        </authorList>
    </citation>
    <scope>NUCLEOTIDE SEQUENCE</scope>
    <source>
        <tissue evidence="1">Shoot tissue taken approximately 20 cm above the soil surface</tissue>
    </source>
</reference>
<proteinExistence type="predicted"/>
<accession>A0A0A9MLU8</accession>
<evidence type="ECO:0000313" key="1">
    <source>
        <dbReference type="EMBL" id="JAD17737.1"/>
    </source>
</evidence>
<name>A0A0A9MLU8_ARUDO</name>
<dbReference type="AlphaFoldDB" id="A0A0A9MLU8"/>
<sequence>MLHFFFCLQYSHLCHYQSFYCRKTWLF</sequence>
<reference evidence="1" key="2">
    <citation type="journal article" date="2015" name="Data Brief">
        <title>Shoot transcriptome of the giant reed, Arundo donax.</title>
        <authorList>
            <person name="Barrero R.A."/>
            <person name="Guerrero F.D."/>
            <person name="Moolhuijzen P."/>
            <person name="Goolsby J.A."/>
            <person name="Tidwell J."/>
            <person name="Bellgard S.E."/>
            <person name="Bellgard M.I."/>
        </authorList>
    </citation>
    <scope>NUCLEOTIDE SEQUENCE</scope>
    <source>
        <tissue evidence="1">Shoot tissue taken approximately 20 cm above the soil surface</tissue>
    </source>
</reference>